<evidence type="ECO:0000259" key="1">
    <source>
        <dbReference type="Pfam" id="PF00557"/>
    </source>
</evidence>
<dbReference type="AlphaFoldDB" id="A0A6J7QCL5"/>
<dbReference type="EMBL" id="CAEZZD010000111">
    <property type="protein sequence ID" value="CAB4752250.1"/>
    <property type="molecule type" value="Genomic_DNA"/>
</dbReference>
<dbReference type="EMBL" id="CAESAI010000050">
    <property type="protein sequence ID" value="CAB4344146.1"/>
    <property type="molecule type" value="Genomic_DNA"/>
</dbReference>
<accession>A0A6J7QCL5</accession>
<dbReference type="SUPFAM" id="SSF55920">
    <property type="entry name" value="Creatinase/aminopeptidase"/>
    <property type="match status" value="1"/>
</dbReference>
<dbReference type="Gene3D" id="3.40.350.10">
    <property type="entry name" value="Creatinase/prolidase N-terminal domain"/>
    <property type="match status" value="1"/>
</dbReference>
<dbReference type="InterPro" id="IPR050659">
    <property type="entry name" value="Peptidase_M24B"/>
</dbReference>
<proteinExistence type="predicted"/>
<dbReference type="InterPro" id="IPR000994">
    <property type="entry name" value="Pept_M24"/>
</dbReference>
<organism evidence="7">
    <name type="scientific">freshwater metagenome</name>
    <dbReference type="NCBI Taxonomy" id="449393"/>
    <lineage>
        <taxon>unclassified sequences</taxon>
        <taxon>metagenomes</taxon>
        <taxon>ecological metagenomes</taxon>
    </lineage>
</organism>
<evidence type="ECO:0000313" key="5">
    <source>
        <dbReference type="EMBL" id="CAB4752250.1"/>
    </source>
</evidence>
<evidence type="ECO:0000313" key="7">
    <source>
        <dbReference type="EMBL" id="CAB5012034.1"/>
    </source>
</evidence>
<dbReference type="EMBL" id="CAESAD010000002">
    <property type="protein sequence ID" value="CAB4335455.1"/>
    <property type="molecule type" value="Genomic_DNA"/>
</dbReference>
<dbReference type="Gene3D" id="3.90.230.10">
    <property type="entry name" value="Creatinase/methionine aminopeptidase superfamily"/>
    <property type="match status" value="1"/>
</dbReference>
<gene>
    <name evidence="5" type="ORF">UFOPK2824_00760</name>
    <name evidence="6" type="ORF">UFOPK3037_00649</name>
    <name evidence="4" type="ORF">UFOPK3406_01330</name>
    <name evidence="3" type="ORF">UFOPK3925_00544</name>
    <name evidence="7" type="ORF">UFOPK4097_00378</name>
</gene>
<evidence type="ECO:0000313" key="6">
    <source>
        <dbReference type="EMBL" id="CAB4801126.1"/>
    </source>
</evidence>
<dbReference type="EMBL" id="CAFBPK010000003">
    <property type="protein sequence ID" value="CAB5012034.1"/>
    <property type="molecule type" value="Genomic_DNA"/>
</dbReference>
<dbReference type="InterPro" id="IPR036005">
    <property type="entry name" value="Creatinase/aminopeptidase-like"/>
</dbReference>
<reference evidence="7" key="1">
    <citation type="submission" date="2020-05" db="EMBL/GenBank/DDBJ databases">
        <authorList>
            <person name="Chiriac C."/>
            <person name="Salcher M."/>
            <person name="Ghai R."/>
            <person name="Kavagutti S V."/>
        </authorList>
    </citation>
    <scope>NUCLEOTIDE SEQUENCE</scope>
</reference>
<dbReference type="EMBL" id="CAFAAO010000006">
    <property type="protein sequence ID" value="CAB4801126.1"/>
    <property type="molecule type" value="Genomic_DNA"/>
</dbReference>
<evidence type="ECO:0000313" key="3">
    <source>
        <dbReference type="EMBL" id="CAB4335455.1"/>
    </source>
</evidence>
<sequence>MYADRIKKVAASLANSGNDILFVTPGADLRYLTGYDALPLERLTCLAIRNDGKSWMIVPTLEKPSALAHGVPEIGIDLLDWQETQNPYQILMASVGKSSSALVNNLMWVEKAFGIRSALGKEVALAGSLLSDIREVKTAQEVTFLHEAGAAIDEVHSNMHKWLRPGRTEREVGRDIAEAILASGHSRVDFVIVASGPNGASPHHELSDRVIEAGDPVVVDIGGTMPSGYCSDCTRMYVCGQPPAEYLEHYQVLLTAQQAARDHARPGVSCESVDAAARDVLIAGGLGEQFIHRTGHGIGMETHEEPYIVSGNTRNLVPGHAFSIEPGFYFAGKYGARIEDIVTCTETGISSTNNTTRELVIL</sequence>
<feature type="domain" description="Creatinase N-terminal" evidence="2">
    <location>
        <begin position="5"/>
        <end position="136"/>
    </location>
</feature>
<dbReference type="PANTHER" id="PTHR46112">
    <property type="entry name" value="AMINOPEPTIDASE"/>
    <property type="match status" value="1"/>
</dbReference>
<dbReference type="SUPFAM" id="SSF53092">
    <property type="entry name" value="Creatinase/prolidase N-terminal domain"/>
    <property type="match status" value="1"/>
</dbReference>
<name>A0A6J7QCL5_9ZZZZ</name>
<evidence type="ECO:0000313" key="4">
    <source>
        <dbReference type="EMBL" id="CAB4344146.1"/>
    </source>
</evidence>
<dbReference type="Pfam" id="PF00557">
    <property type="entry name" value="Peptidase_M24"/>
    <property type="match status" value="1"/>
</dbReference>
<dbReference type="Pfam" id="PF01321">
    <property type="entry name" value="Creatinase_N"/>
    <property type="match status" value="1"/>
</dbReference>
<dbReference type="InterPro" id="IPR000587">
    <property type="entry name" value="Creatinase_N"/>
</dbReference>
<feature type="domain" description="Peptidase M24" evidence="1">
    <location>
        <begin position="145"/>
        <end position="346"/>
    </location>
</feature>
<evidence type="ECO:0000259" key="2">
    <source>
        <dbReference type="Pfam" id="PF01321"/>
    </source>
</evidence>
<protein>
    <submittedName>
        <fullName evidence="7">Unannotated protein</fullName>
    </submittedName>
</protein>
<dbReference type="PANTHER" id="PTHR46112:SF3">
    <property type="entry name" value="AMINOPEPTIDASE YPDF"/>
    <property type="match status" value="1"/>
</dbReference>
<dbReference type="InterPro" id="IPR029149">
    <property type="entry name" value="Creatin/AminoP/Spt16_N"/>
</dbReference>